<dbReference type="InterPro" id="IPR036320">
    <property type="entry name" value="Glycosyl_Trfase_fam3_N_dom_sf"/>
</dbReference>
<dbReference type="PANTHER" id="PTHR43285:SF2">
    <property type="entry name" value="ANTHRANILATE PHOSPHORIBOSYLTRANSFERASE"/>
    <property type="match status" value="1"/>
</dbReference>
<evidence type="ECO:0000256" key="1">
    <source>
        <dbReference type="ARBA" id="ARBA00004907"/>
    </source>
</evidence>
<dbReference type="GO" id="GO:0004048">
    <property type="term" value="F:anthranilate phosphoribosyltransferase activity"/>
    <property type="evidence" value="ECO:0007669"/>
    <property type="project" value="UniProtKB-EC"/>
</dbReference>
<keyword evidence="4" id="KW-0328">Glycosyltransferase</keyword>
<reference evidence="11" key="1">
    <citation type="submission" date="2020-05" db="EMBL/GenBank/DDBJ databases">
        <authorList>
            <person name="Chiriac C."/>
            <person name="Salcher M."/>
            <person name="Ghai R."/>
            <person name="Kavagutti S V."/>
        </authorList>
    </citation>
    <scope>NUCLEOTIDE SEQUENCE</scope>
</reference>
<dbReference type="Gene3D" id="3.40.1030.10">
    <property type="entry name" value="Nucleoside phosphorylase/phosphoribosyltransferase catalytic domain"/>
    <property type="match status" value="1"/>
</dbReference>
<dbReference type="GO" id="GO:0000162">
    <property type="term" value="P:L-tryptophan biosynthetic process"/>
    <property type="evidence" value="ECO:0007669"/>
    <property type="project" value="UniProtKB-KW"/>
</dbReference>
<dbReference type="AlphaFoldDB" id="A0A6J7L9E7"/>
<dbReference type="EMBL" id="CAFBNR010000042">
    <property type="protein sequence ID" value="CAB4964647.1"/>
    <property type="molecule type" value="Genomic_DNA"/>
</dbReference>
<dbReference type="InterPro" id="IPR035902">
    <property type="entry name" value="Nuc_phospho_transferase"/>
</dbReference>
<evidence type="ECO:0000259" key="8">
    <source>
        <dbReference type="Pfam" id="PF00591"/>
    </source>
</evidence>
<evidence type="ECO:0000256" key="6">
    <source>
        <dbReference type="ARBA" id="ARBA00022822"/>
    </source>
</evidence>
<dbReference type="EMBL" id="CAFBMJ010000033">
    <property type="protein sequence ID" value="CAB4900122.1"/>
    <property type="molecule type" value="Genomic_DNA"/>
</dbReference>
<dbReference type="FunFam" id="3.40.1030.10:FF:000002">
    <property type="entry name" value="Anthranilate phosphoribosyltransferase"/>
    <property type="match status" value="1"/>
</dbReference>
<dbReference type="Gene3D" id="1.20.970.10">
    <property type="entry name" value="Transferase, Pyrimidine Nucleoside Phosphorylase, Chain C"/>
    <property type="match status" value="1"/>
</dbReference>
<feature type="domain" description="Glycosyl transferase family 3" evidence="8">
    <location>
        <begin position="84"/>
        <end position="334"/>
    </location>
</feature>
<comment type="pathway">
    <text evidence="1">Amino-acid biosynthesis; L-tryptophan biosynthesis; L-tryptophan from chorismate: step 2/5.</text>
</comment>
<evidence type="ECO:0000256" key="5">
    <source>
        <dbReference type="ARBA" id="ARBA00022679"/>
    </source>
</evidence>
<evidence type="ECO:0000256" key="3">
    <source>
        <dbReference type="ARBA" id="ARBA00022605"/>
    </source>
</evidence>
<dbReference type="InterPro" id="IPR005940">
    <property type="entry name" value="Anthranilate_Pribosyl_Tfrase"/>
</dbReference>
<dbReference type="PANTHER" id="PTHR43285">
    <property type="entry name" value="ANTHRANILATE PHOSPHORIBOSYLTRANSFERASE"/>
    <property type="match status" value="1"/>
</dbReference>
<organism evidence="11">
    <name type="scientific">freshwater metagenome</name>
    <dbReference type="NCBI Taxonomy" id="449393"/>
    <lineage>
        <taxon>unclassified sequences</taxon>
        <taxon>metagenomes</taxon>
        <taxon>ecological metagenomes</taxon>
    </lineage>
</organism>
<evidence type="ECO:0000313" key="11">
    <source>
        <dbReference type="EMBL" id="CAB4964647.1"/>
    </source>
</evidence>
<evidence type="ECO:0000256" key="2">
    <source>
        <dbReference type="ARBA" id="ARBA00011948"/>
    </source>
</evidence>
<proteinExistence type="inferred from homology"/>
<dbReference type="InterPro" id="IPR000312">
    <property type="entry name" value="Glycosyl_Trfase_fam3"/>
</dbReference>
<dbReference type="Pfam" id="PF02885">
    <property type="entry name" value="Glycos_trans_3N"/>
    <property type="match status" value="1"/>
</dbReference>
<protein>
    <recommendedName>
        <fullName evidence="2">anthranilate phosphoribosyltransferase</fullName>
        <ecNumber evidence="2">2.4.2.18</ecNumber>
    </recommendedName>
</protein>
<dbReference type="SUPFAM" id="SSF52418">
    <property type="entry name" value="Nucleoside phosphorylase/phosphoribosyltransferase catalytic domain"/>
    <property type="match status" value="1"/>
</dbReference>
<keyword evidence="6" id="KW-0822">Tryptophan biosynthesis</keyword>
<sequence length="350" mass="35777">MSAIDRVGGWSQLLSTLLRGEDLPADDAQVAMNAVLLGEASSAQIAAFVMALRSKGETADELQGMLAAVLEASEPVPLDAKFSAQAIDIVGTGGDKSHSVNISTMAAFVVAGAGVPVCKHGNRAASSQCGTADVLEALGVKIDLDGAGVARCVEQTGMGFCFAPKFHPAFRHAGPTRKELGVPTAFNLLGPMANPAQVSFMVVGVGDPSMAHKMAHAIAGRGVQRAWVVHGHGGLDELSLSGDCTVVEINHGTISEFVLNAKDFGLQPADVTAVRGGDPAHNAQVIRDTFNGTRGAVRDIVVFNAAAGLVVAGVASHMADGIERAQASIDSGAANNVVDALIKISNSVAK</sequence>
<dbReference type="InterPro" id="IPR017459">
    <property type="entry name" value="Glycosyl_Trfase_fam3_N_dom"/>
</dbReference>
<keyword evidence="5" id="KW-0808">Transferase</keyword>
<dbReference type="GO" id="GO:0005829">
    <property type="term" value="C:cytosol"/>
    <property type="evidence" value="ECO:0007669"/>
    <property type="project" value="TreeGrafter"/>
</dbReference>
<dbReference type="SUPFAM" id="SSF47648">
    <property type="entry name" value="Nucleoside phosphorylase/phosphoribosyltransferase N-terminal domain"/>
    <property type="match status" value="1"/>
</dbReference>
<evidence type="ECO:0000259" key="9">
    <source>
        <dbReference type="Pfam" id="PF02885"/>
    </source>
</evidence>
<name>A0A6J7L9E7_9ZZZZ</name>
<evidence type="ECO:0000313" key="10">
    <source>
        <dbReference type="EMBL" id="CAB4900122.1"/>
    </source>
</evidence>
<dbReference type="NCBIfam" id="TIGR01245">
    <property type="entry name" value="trpD"/>
    <property type="match status" value="1"/>
</dbReference>
<keyword evidence="7" id="KW-0057">Aromatic amino acid biosynthesis</keyword>
<gene>
    <name evidence="10" type="ORF">UFOPK3573_00599</name>
    <name evidence="11" type="ORF">UFOPK3879_00940</name>
</gene>
<feature type="domain" description="Glycosyl transferase family 3 N-terminal" evidence="9">
    <location>
        <begin position="12"/>
        <end position="72"/>
    </location>
</feature>
<dbReference type="Pfam" id="PF00591">
    <property type="entry name" value="Glycos_transf_3"/>
    <property type="match status" value="1"/>
</dbReference>
<keyword evidence="3" id="KW-0028">Amino-acid biosynthesis</keyword>
<evidence type="ECO:0000256" key="4">
    <source>
        <dbReference type="ARBA" id="ARBA00022676"/>
    </source>
</evidence>
<dbReference type="HAMAP" id="MF_00211">
    <property type="entry name" value="TrpD"/>
    <property type="match status" value="1"/>
</dbReference>
<evidence type="ECO:0000256" key="7">
    <source>
        <dbReference type="ARBA" id="ARBA00023141"/>
    </source>
</evidence>
<accession>A0A6J7L9E7</accession>
<dbReference type="EC" id="2.4.2.18" evidence="2"/>